<feature type="compositionally biased region" description="Polar residues" evidence="1">
    <location>
        <begin position="30"/>
        <end position="42"/>
    </location>
</feature>
<name>A0ABQ1EWH3_9BACL</name>
<evidence type="ECO:0000259" key="3">
    <source>
        <dbReference type="Pfam" id="PF12010"/>
    </source>
</evidence>
<dbReference type="Pfam" id="PF12010">
    <property type="entry name" value="DUF3502"/>
    <property type="match status" value="1"/>
</dbReference>
<feature type="chain" id="PRO_5046848878" evidence="2">
    <location>
        <begin position="29"/>
        <end position="515"/>
    </location>
</feature>
<dbReference type="EMBL" id="BMHE01000022">
    <property type="protein sequence ID" value="GFZ90450.1"/>
    <property type="molecule type" value="Genomic_DNA"/>
</dbReference>
<reference evidence="5" key="1">
    <citation type="journal article" date="2019" name="Int. J. Syst. Evol. Microbiol.">
        <title>The Global Catalogue of Microorganisms (GCM) 10K type strain sequencing project: providing services to taxonomists for standard genome sequencing and annotation.</title>
        <authorList>
            <consortium name="The Broad Institute Genomics Platform"/>
            <consortium name="The Broad Institute Genome Sequencing Center for Infectious Disease"/>
            <person name="Wu L."/>
            <person name="Ma J."/>
        </authorList>
    </citation>
    <scope>NUCLEOTIDE SEQUENCE [LARGE SCALE GENOMIC DNA]</scope>
    <source>
        <strain evidence="5">CGMCC 1.15043</strain>
    </source>
</reference>
<evidence type="ECO:0000256" key="2">
    <source>
        <dbReference type="SAM" id="SignalP"/>
    </source>
</evidence>
<dbReference type="Gene3D" id="3.40.190.10">
    <property type="entry name" value="Periplasmic binding protein-like II"/>
    <property type="match status" value="2"/>
</dbReference>
<dbReference type="Proteomes" id="UP000615455">
    <property type="component" value="Unassembled WGS sequence"/>
</dbReference>
<protein>
    <submittedName>
        <fullName evidence="4">ABC transporter substrate-binding protein</fullName>
    </submittedName>
</protein>
<organism evidence="4 5">
    <name type="scientific">Paenibacillus marchantiophytorum</name>
    <dbReference type="NCBI Taxonomy" id="1619310"/>
    <lineage>
        <taxon>Bacteria</taxon>
        <taxon>Bacillati</taxon>
        <taxon>Bacillota</taxon>
        <taxon>Bacilli</taxon>
        <taxon>Bacillales</taxon>
        <taxon>Paenibacillaceae</taxon>
        <taxon>Paenibacillus</taxon>
    </lineage>
</organism>
<feature type="domain" description="DUF3502" evidence="3">
    <location>
        <begin position="443"/>
        <end position="512"/>
    </location>
</feature>
<feature type="region of interest" description="Disordered" evidence="1">
    <location>
        <begin position="30"/>
        <end position="58"/>
    </location>
</feature>
<dbReference type="PROSITE" id="PS51257">
    <property type="entry name" value="PROKAR_LIPOPROTEIN"/>
    <property type="match status" value="1"/>
</dbReference>
<dbReference type="PANTHER" id="PTHR43649:SF17">
    <property type="entry name" value="ABC TRANSPORTER SOLUTE BINDING PROTEIN-SUGAR TRANSPORT"/>
    <property type="match status" value="1"/>
</dbReference>
<feature type="signal peptide" evidence="2">
    <location>
        <begin position="1"/>
        <end position="28"/>
    </location>
</feature>
<gene>
    <name evidence="4" type="ORF">GCM10008018_40930</name>
</gene>
<dbReference type="InterPro" id="IPR022627">
    <property type="entry name" value="DUF3502"/>
</dbReference>
<sequence length="515" mass="57072">MRRHISKSIPCLTVSLLMVALFTGCTQTDNKGVESTPSNKASATPAPASGKPDTSKPVNLTMYLTNPKSDDIQILEDELNKMLKQDINTTVKISLLTNDAYKLMLTSGEDFDLAYSASWLNYADNARKGAFKEITPEMLKTYAPLTAIEEKAKLSSGYVDGKMFGLPAPITNYYYNLFLVRGDLMKKYNAPDIKSLDDLGVFLDAVKKNEPNIIPFNLGKNDSWMLPAVFYGSNDITAPGAANSTSPIQLRKGDNSLKLNYALDMPEVVQFLKTMKDWKEKGFWAKNTLANPVSIGDSFKNGKSAVSFAGTVDGANASYFDFAKEHPDWDVRVFPAFFKGSVDAYSYSNNSMVIGAKSKNAERALMVLDLLRNNEKYNVLSKYGVEGKHYTLNAEGKISYPGPSFQGGVWGVSNDKFIKTPAVTMPNYADLINDEKKRYKANPLVDFVLNTKDISDVAANIANLYTQYGTPLFMGFVDDVDKAAETYKQKLKEAGVEKYVDATKAQMDEYMKNHK</sequence>
<dbReference type="SUPFAM" id="SSF53850">
    <property type="entry name" value="Periplasmic binding protein-like II"/>
    <property type="match status" value="1"/>
</dbReference>
<dbReference type="InterPro" id="IPR050490">
    <property type="entry name" value="Bact_solute-bd_prot1"/>
</dbReference>
<evidence type="ECO:0000313" key="5">
    <source>
        <dbReference type="Proteomes" id="UP000615455"/>
    </source>
</evidence>
<evidence type="ECO:0000313" key="4">
    <source>
        <dbReference type="EMBL" id="GFZ90450.1"/>
    </source>
</evidence>
<keyword evidence="5" id="KW-1185">Reference proteome</keyword>
<comment type="caution">
    <text evidence="4">The sequence shown here is derived from an EMBL/GenBank/DDBJ whole genome shotgun (WGS) entry which is preliminary data.</text>
</comment>
<proteinExistence type="predicted"/>
<keyword evidence="2" id="KW-0732">Signal</keyword>
<evidence type="ECO:0000256" key="1">
    <source>
        <dbReference type="SAM" id="MobiDB-lite"/>
    </source>
</evidence>
<accession>A0ABQ1EWH3</accession>
<dbReference type="PANTHER" id="PTHR43649">
    <property type="entry name" value="ARABINOSE-BINDING PROTEIN-RELATED"/>
    <property type="match status" value="1"/>
</dbReference>